<evidence type="ECO:0008006" key="3">
    <source>
        <dbReference type="Google" id="ProtNLM"/>
    </source>
</evidence>
<name>A0A382HYX8_9ZZZZ</name>
<protein>
    <recommendedName>
        <fullName evidence="3">TolB N-terminal domain-containing protein</fullName>
    </recommendedName>
</protein>
<evidence type="ECO:0000313" key="2">
    <source>
        <dbReference type="EMBL" id="SVB92167.1"/>
    </source>
</evidence>
<feature type="non-terminal residue" evidence="2">
    <location>
        <position position="441"/>
    </location>
</feature>
<gene>
    <name evidence="2" type="ORF">METZ01_LOCUS245021</name>
</gene>
<accession>A0A382HYX8</accession>
<reference evidence="2" key="1">
    <citation type="submission" date="2018-05" db="EMBL/GenBank/DDBJ databases">
        <authorList>
            <person name="Lanie J.A."/>
            <person name="Ng W.-L."/>
            <person name="Kazmierczak K.M."/>
            <person name="Andrzejewski T.M."/>
            <person name="Davidsen T.M."/>
            <person name="Wayne K.J."/>
            <person name="Tettelin H."/>
            <person name="Glass J.I."/>
            <person name="Rusch D."/>
            <person name="Podicherti R."/>
            <person name="Tsui H.-C.T."/>
            <person name="Winkler M.E."/>
        </authorList>
    </citation>
    <scope>NUCLEOTIDE SEQUENCE</scope>
</reference>
<dbReference type="AlphaFoldDB" id="A0A382HYX8"/>
<sequence>MTRCFTSALLVLTWYTTGAHPALAQTREVPAPVVVVVFSNITGDEVDDWIGAGIAETVAFGLNSVDGLTVLPTTDPVEVGTRAASDTESPIAIAQALDARWVVSGAYQRLGDELRITARVTDVSTSNVLQSMAVDGLVGDLFALQDQLVAEVRTAFESQRDRLVVDAPRAQERAPTPPRPPASEPRSRPESAPEPSGASDGPSLPDWLTGYFQTVPLFTADSSFAASNISDVNRMRLTITPAWGPFAVEASYEHAITVTQRRAAGGLGIGAIQSSDEWLGLQGTITRTNAEHVRWRHRFDRLNVRWSPSRSMDLSVGRQAISWGTTLFLSPADPFLPFLPSDPFRQFRGGIDAARLRFYPGPLSTIDLVVRPTNTMVGEEFTALGRGLTTWRNWEISGWGGTLYGDVTGAVGVTGAIGGWGLRLEGVVRELEGTVVGRGAV</sequence>
<feature type="region of interest" description="Disordered" evidence="1">
    <location>
        <begin position="163"/>
        <end position="205"/>
    </location>
</feature>
<feature type="compositionally biased region" description="Basic and acidic residues" evidence="1">
    <location>
        <begin position="163"/>
        <end position="172"/>
    </location>
</feature>
<dbReference type="EMBL" id="UINC01063975">
    <property type="protein sequence ID" value="SVB92167.1"/>
    <property type="molecule type" value="Genomic_DNA"/>
</dbReference>
<evidence type="ECO:0000256" key="1">
    <source>
        <dbReference type="SAM" id="MobiDB-lite"/>
    </source>
</evidence>
<proteinExistence type="predicted"/>
<organism evidence="2">
    <name type="scientific">marine metagenome</name>
    <dbReference type="NCBI Taxonomy" id="408172"/>
    <lineage>
        <taxon>unclassified sequences</taxon>
        <taxon>metagenomes</taxon>
        <taxon>ecological metagenomes</taxon>
    </lineage>
</organism>